<evidence type="ECO:0008006" key="3">
    <source>
        <dbReference type="Google" id="ProtNLM"/>
    </source>
</evidence>
<dbReference type="AlphaFoldDB" id="A0AAV4VXN7"/>
<comment type="caution">
    <text evidence="1">The sequence shown here is derived from an EMBL/GenBank/DDBJ whole genome shotgun (WGS) entry which is preliminary data.</text>
</comment>
<proteinExistence type="predicted"/>
<keyword evidence="2" id="KW-1185">Reference proteome</keyword>
<accession>A0AAV4VXN7</accession>
<sequence length="79" mass="8778">PLSALKFLKKKQYSNNAPVNLRLMTAHIISILVCPHSAVHSVTRLLRNVNTPYPVSLNPESALTLRINEAESVHVTGRH</sequence>
<protein>
    <recommendedName>
        <fullName evidence="3">Vitellogenin</fullName>
    </recommendedName>
</protein>
<dbReference type="EMBL" id="BPLR01015309">
    <property type="protein sequence ID" value="GIY75187.1"/>
    <property type="molecule type" value="Genomic_DNA"/>
</dbReference>
<evidence type="ECO:0000313" key="1">
    <source>
        <dbReference type="EMBL" id="GIY75187.1"/>
    </source>
</evidence>
<organism evidence="1 2">
    <name type="scientific">Caerostris extrusa</name>
    <name type="common">Bark spider</name>
    <name type="synonym">Caerostris bankana</name>
    <dbReference type="NCBI Taxonomy" id="172846"/>
    <lineage>
        <taxon>Eukaryota</taxon>
        <taxon>Metazoa</taxon>
        <taxon>Ecdysozoa</taxon>
        <taxon>Arthropoda</taxon>
        <taxon>Chelicerata</taxon>
        <taxon>Arachnida</taxon>
        <taxon>Araneae</taxon>
        <taxon>Araneomorphae</taxon>
        <taxon>Entelegynae</taxon>
        <taxon>Araneoidea</taxon>
        <taxon>Araneidae</taxon>
        <taxon>Caerostris</taxon>
    </lineage>
</organism>
<evidence type="ECO:0000313" key="2">
    <source>
        <dbReference type="Proteomes" id="UP001054945"/>
    </source>
</evidence>
<dbReference type="Proteomes" id="UP001054945">
    <property type="component" value="Unassembled WGS sequence"/>
</dbReference>
<reference evidence="1 2" key="1">
    <citation type="submission" date="2021-06" db="EMBL/GenBank/DDBJ databases">
        <title>Caerostris extrusa draft genome.</title>
        <authorList>
            <person name="Kono N."/>
            <person name="Arakawa K."/>
        </authorList>
    </citation>
    <scope>NUCLEOTIDE SEQUENCE [LARGE SCALE GENOMIC DNA]</scope>
</reference>
<name>A0AAV4VXN7_CAEEX</name>
<feature type="non-terminal residue" evidence="1">
    <location>
        <position position="1"/>
    </location>
</feature>
<gene>
    <name evidence="1" type="ORF">CEXT_7841</name>
</gene>